<dbReference type="RefSeq" id="WP_086789635.1">
    <property type="nucleotide sequence ID" value="NZ_JAGIOO010000001.1"/>
</dbReference>
<sequence>MTFGGEALEERPRRVRTGALLRGVTGSVAAALVLLALVVVGAQVFAASSSWAGPGAVAVTGHVVAAGLAVLLQRFADHRTGGAAWAAGLSVLAVAVATLWLWWWS</sequence>
<dbReference type="Proteomes" id="UP001519363">
    <property type="component" value="Unassembled WGS sequence"/>
</dbReference>
<comment type="caution">
    <text evidence="2">The sequence shown here is derived from an EMBL/GenBank/DDBJ whole genome shotgun (WGS) entry which is preliminary data.</text>
</comment>
<protein>
    <submittedName>
        <fullName evidence="2">Uncharacterized protein</fullName>
    </submittedName>
</protein>
<name>A0ABS5AIX7_9PSEU</name>
<accession>A0ABS5AIX7</accession>
<proteinExistence type="predicted"/>
<gene>
    <name evidence="2" type="ORF">JOF53_005395</name>
</gene>
<keyword evidence="1" id="KW-1133">Transmembrane helix</keyword>
<feature type="transmembrane region" description="Helical" evidence="1">
    <location>
        <begin position="84"/>
        <end position="103"/>
    </location>
</feature>
<feature type="transmembrane region" description="Helical" evidence="1">
    <location>
        <begin position="20"/>
        <end position="45"/>
    </location>
</feature>
<keyword evidence="1" id="KW-0472">Membrane</keyword>
<evidence type="ECO:0000313" key="2">
    <source>
        <dbReference type="EMBL" id="MBP2476523.1"/>
    </source>
</evidence>
<evidence type="ECO:0000313" key="3">
    <source>
        <dbReference type="Proteomes" id="UP001519363"/>
    </source>
</evidence>
<feature type="transmembrane region" description="Helical" evidence="1">
    <location>
        <begin position="51"/>
        <end position="72"/>
    </location>
</feature>
<dbReference type="EMBL" id="JAGIOO010000001">
    <property type="protein sequence ID" value="MBP2476523.1"/>
    <property type="molecule type" value="Genomic_DNA"/>
</dbReference>
<reference evidence="2 3" key="1">
    <citation type="submission" date="2021-03" db="EMBL/GenBank/DDBJ databases">
        <title>Sequencing the genomes of 1000 actinobacteria strains.</title>
        <authorList>
            <person name="Klenk H.-P."/>
        </authorList>
    </citation>
    <scope>NUCLEOTIDE SEQUENCE [LARGE SCALE GENOMIC DNA]</scope>
    <source>
        <strain evidence="2 3">DSM 44580</strain>
    </source>
</reference>
<organism evidence="2 3">
    <name type="scientific">Crossiella equi</name>
    <dbReference type="NCBI Taxonomy" id="130796"/>
    <lineage>
        <taxon>Bacteria</taxon>
        <taxon>Bacillati</taxon>
        <taxon>Actinomycetota</taxon>
        <taxon>Actinomycetes</taxon>
        <taxon>Pseudonocardiales</taxon>
        <taxon>Pseudonocardiaceae</taxon>
        <taxon>Crossiella</taxon>
    </lineage>
</organism>
<keyword evidence="1" id="KW-0812">Transmembrane</keyword>
<keyword evidence="3" id="KW-1185">Reference proteome</keyword>
<evidence type="ECO:0000256" key="1">
    <source>
        <dbReference type="SAM" id="Phobius"/>
    </source>
</evidence>